<keyword evidence="3" id="KW-1185">Reference proteome</keyword>
<dbReference type="Proteomes" id="UP001209318">
    <property type="component" value="Unassembled WGS sequence"/>
</dbReference>
<dbReference type="SUPFAM" id="SSF53474">
    <property type="entry name" value="alpha/beta-Hydrolases"/>
    <property type="match status" value="1"/>
</dbReference>
<dbReference type="Pfam" id="PF00326">
    <property type="entry name" value="Peptidase_S9"/>
    <property type="match status" value="1"/>
</dbReference>
<feature type="domain" description="Peptidase S9 prolyl oligopeptidase catalytic" evidence="1">
    <location>
        <begin position="97"/>
        <end position="255"/>
    </location>
</feature>
<evidence type="ECO:0000259" key="1">
    <source>
        <dbReference type="Pfam" id="PF00326"/>
    </source>
</evidence>
<dbReference type="GO" id="GO:0008236">
    <property type="term" value="F:serine-type peptidase activity"/>
    <property type="evidence" value="ECO:0007669"/>
    <property type="project" value="InterPro"/>
</dbReference>
<dbReference type="InterPro" id="IPR029058">
    <property type="entry name" value="AB_hydrolase_fold"/>
</dbReference>
<comment type="caution">
    <text evidence="2">The sequence shown here is derived from an EMBL/GenBank/DDBJ whole genome shotgun (WGS) entry which is preliminary data.</text>
</comment>
<accession>A0AAE3IQD0</accession>
<dbReference type="AlphaFoldDB" id="A0AAE3IQD0"/>
<dbReference type="PANTHER" id="PTHR47381">
    <property type="entry name" value="ALPHA/BETA-HYDROLASES SUPERFAMILY PROTEIN"/>
    <property type="match status" value="1"/>
</dbReference>
<reference evidence="2" key="1">
    <citation type="submission" date="2022-10" db="EMBL/GenBank/DDBJ databases">
        <title>Description of Fervidibacillus gen. nov. in the family Fervidibacillaceae fam. nov. with two species, Fervidibacillus albus sp. nov., and Fervidibacillus halotolerans sp. nov., isolated from tidal flat sediments.</title>
        <authorList>
            <person name="Kwon K.K."/>
            <person name="Yang S.-H."/>
        </authorList>
    </citation>
    <scope>NUCLEOTIDE SEQUENCE</scope>
    <source>
        <strain evidence="2">JCM 19140</strain>
    </source>
</reference>
<dbReference type="EMBL" id="JAOUSF010000001">
    <property type="protein sequence ID" value="MCU9612451.1"/>
    <property type="molecule type" value="Genomic_DNA"/>
</dbReference>
<organism evidence="2 3">
    <name type="scientific">Perspicuibacillus lycopersici</name>
    <dbReference type="NCBI Taxonomy" id="1325689"/>
    <lineage>
        <taxon>Bacteria</taxon>
        <taxon>Bacillati</taxon>
        <taxon>Bacillota</taxon>
        <taxon>Bacilli</taxon>
        <taxon>Bacillales</taxon>
        <taxon>Bacillaceae</taxon>
        <taxon>Perspicuibacillus</taxon>
    </lineage>
</organism>
<dbReference type="PANTHER" id="PTHR47381:SF3">
    <property type="entry name" value="ALPHA_BETA-HYDROLASES SUPERFAMILY PROTEIN"/>
    <property type="match status" value="1"/>
</dbReference>
<dbReference type="RefSeq" id="WP_263071611.1">
    <property type="nucleotide sequence ID" value="NZ_JAOUSF010000001.1"/>
</dbReference>
<protein>
    <submittedName>
        <fullName evidence="2">Prolyl oligopeptidase family serine peptidase</fullName>
    </submittedName>
</protein>
<name>A0AAE3IQD0_9BACI</name>
<evidence type="ECO:0000313" key="2">
    <source>
        <dbReference type="EMBL" id="MCU9612451.1"/>
    </source>
</evidence>
<evidence type="ECO:0000313" key="3">
    <source>
        <dbReference type="Proteomes" id="UP001209318"/>
    </source>
</evidence>
<sequence length="256" mass="29430">MVIIDKKTVAGIPLLEVVPQKLVEEATPTVIFLHGFTSAKEHNLHYAYLLAEKNIRVLLPEANYHGERSKKISIHELAIHFWEIILQSIHEINQLKEAYVKLGKTLPDKIGIAGTSMGAITTLGALSIYPWIRTAVSLMGSPAYYTFAQDLVHKLTSSGQKLPFSEEQLQAEFEKLLPFDLSQQPEKLDKRPLLFWHGKKDRTVPYSYAYHFYEENKNQYQDTPEKFQFILDENADHKVSRKGLLEATAWFEKYLI</sequence>
<proteinExistence type="predicted"/>
<dbReference type="GO" id="GO:0006508">
    <property type="term" value="P:proteolysis"/>
    <property type="evidence" value="ECO:0007669"/>
    <property type="project" value="InterPro"/>
</dbReference>
<dbReference type="InterPro" id="IPR001375">
    <property type="entry name" value="Peptidase_S9_cat"/>
</dbReference>
<dbReference type="Gene3D" id="3.40.50.1820">
    <property type="entry name" value="alpha/beta hydrolase"/>
    <property type="match status" value="1"/>
</dbReference>
<gene>
    <name evidence="2" type="ORF">OEV98_02595</name>
</gene>